<reference evidence="2" key="1">
    <citation type="journal article" date="2011" name="Science">
        <title>The plant cell wall-decomposing machinery underlies the functional diversity of forest fungi.</title>
        <authorList>
            <person name="Eastwood D.C."/>
            <person name="Floudas D."/>
            <person name="Binder M."/>
            <person name="Majcherczyk A."/>
            <person name="Schneider P."/>
            <person name="Aerts A."/>
            <person name="Asiegbu F.O."/>
            <person name="Baker S.E."/>
            <person name="Barry K."/>
            <person name="Bendiksby M."/>
            <person name="Blumentritt M."/>
            <person name="Coutinho P.M."/>
            <person name="Cullen D."/>
            <person name="de Vries R.P."/>
            <person name="Gathman A."/>
            <person name="Goodell B."/>
            <person name="Henrissat B."/>
            <person name="Ihrmark K."/>
            <person name="Kauserud H."/>
            <person name="Kohler A."/>
            <person name="LaButti K."/>
            <person name="Lapidus A."/>
            <person name="Lavin J.L."/>
            <person name="Lee Y.-H."/>
            <person name="Lindquist E."/>
            <person name="Lilly W."/>
            <person name="Lucas S."/>
            <person name="Morin E."/>
            <person name="Murat C."/>
            <person name="Oguiza J.A."/>
            <person name="Park J."/>
            <person name="Pisabarro A.G."/>
            <person name="Riley R."/>
            <person name="Rosling A."/>
            <person name="Salamov A."/>
            <person name="Schmidt O."/>
            <person name="Schmutz J."/>
            <person name="Skrede I."/>
            <person name="Stenlid J."/>
            <person name="Wiebenga A."/>
            <person name="Xie X."/>
            <person name="Kuees U."/>
            <person name="Hibbett D.S."/>
            <person name="Hoffmeister D."/>
            <person name="Hoegberg N."/>
            <person name="Martin F."/>
            <person name="Grigoriev I.V."/>
            <person name="Watkinson S.C."/>
        </authorList>
    </citation>
    <scope>NUCLEOTIDE SEQUENCE [LARGE SCALE GENOMIC DNA]</scope>
    <source>
        <strain evidence="2">strain S7.3</strain>
    </source>
</reference>
<accession>F8QJD0</accession>
<proteinExistence type="predicted"/>
<protein>
    <submittedName>
        <fullName evidence="1">Uncharacterized protein</fullName>
    </submittedName>
</protein>
<name>F8QJD0_SERL3</name>
<gene>
    <name evidence="1" type="ORF">SERLA73DRAFT_80309</name>
</gene>
<organism evidence="2">
    <name type="scientific">Serpula lacrymans var. lacrymans (strain S7.3)</name>
    <name type="common">Dry rot fungus</name>
    <dbReference type="NCBI Taxonomy" id="936435"/>
    <lineage>
        <taxon>Eukaryota</taxon>
        <taxon>Fungi</taxon>
        <taxon>Dikarya</taxon>
        <taxon>Basidiomycota</taxon>
        <taxon>Agaricomycotina</taxon>
        <taxon>Agaricomycetes</taxon>
        <taxon>Agaricomycetidae</taxon>
        <taxon>Boletales</taxon>
        <taxon>Coniophorineae</taxon>
        <taxon>Serpulaceae</taxon>
        <taxon>Serpula</taxon>
    </lineage>
</organism>
<dbReference type="EMBL" id="GL945576">
    <property type="protein sequence ID" value="EGN91590.1"/>
    <property type="molecule type" value="Genomic_DNA"/>
</dbReference>
<dbReference type="STRING" id="936435.F8QJD0"/>
<dbReference type="Proteomes" id="UP000008063">
    <property type="component" value="Unassembled WGS sequence"/>
</dbReference>
<evidence type="ECO:0000313" key="1">
    <source>
        <dbReference type="EMBL" id="EGN91590.1"/>
    </source>
</evidence>
<dbReference type="AlphaFoldDB" id="F8QJD0"/>
<evidence type="ECO:0000313" key="2">
    <source>
        <dbReference type="Proteomes" id="UP000008063"/>
    </source>
</evidence>
<dbReference type="HOGENOM" id="CLU_154053_0_0_1"/>
<sequence>MPGVKDFALQANNYLLIAHDAIIASRVNQTHQANTLRREENTYKGMEATAQIYWAVQYCPHKCGEVYNILKLPEELKDEWIHPIFYAGLLRKHEPNDNSLFPERGTKAFYDFGEPDKTEWLVDEIIAHPFECKQDMIPHEVELGRHYLGTLELLQGARSSR</sequence>
<keyword evidence="2" id="KW-1185">Reference proteome</keyword>
<dbReference type="InParanoid" id="F8QJD0"/>